<organism evidence="6 7">
    <name type="scientific">Eisenbergiella tayi</name>
    <dbReference type="NCBI Taxonomy" id="1432052"/>
    <lineage>
        <taxon>Bacteria</taxon>
        <taxon>Bacillati</taxon>
        <taxon>Bacillota</taxon>
        <taxon>Clostridia</taxon>
        <taxon>Lachnospirales</taxon>
        <taxon>Lachnospiraceae</taxon>
        <taxon>Eisenbergiella</taxon>
    </lineage>
</organism>
<name>A0A1E3A0L8_9FIRM</name>
<feature type="transmembrane region" description="Helical" evidence="5">
    <location>
        <begin position="96"/>
        <end position="123"/>
    </location>
</feature>
<evidence type="ECO:0000313" key="7">
    <source>
        <dbReference type="Proteomes" id="UP000094067"/>
    </source>
</evidence>
<dbReference type="InterPro" id="IPR003825">
    <property type="entry name" value="Colicin-V_CvpA"/>
</dbReference>
<proteinExistence type="predicted"/>
<feature type="transmembrane region" description="Helical" evidence="5">
    <location>
        <begin position="64"/>
        <end position="84"/>
    </location>
</feature>
<evidence type="ECO:0000256" key="5">
    <source>
        <dbReference type="SAM" id="Phobius"/>
    </source>
</evidence>
<keyword evidence="4 5" id="KW-0472">Membrane</keyword>
<sequence>MQMNINILLIIALALCLWRAYRGFRVGMAEEIYRLISLVVALFVLVLSIMAISSFMDHNTKNGIVAVILIIITGIVFHLLSIVLNSLKTVAKLPIISFFNSILGIAAGVLEVAVAFWILYIIIQNFPTGSFGEQIMKWTNENEWLLRLYNSNYISGWISPFL</sequence>
<dbReference type="Proteomes" id="UP000094067">
    <property type="component" value="Unassembled WGS sequence"/>
</dbReference>
<comment type="subcellular location">
    <subcellularLocation>
        <location evidence="1">Membrane</location>
        <topology evidence="1">Multi-pass membrane protein</topology>
    </subcellularLocation>
</comment>
<dbReference type="GO" id="GO:0009403">
    <property type="term" value="P:toxin biosynthetic process"/>
    <property type="evidence" value="ECO:0007669"/>
    <property type="project" value="InterPro"/>
</dbReference>
<gene>
    <name evidence="6" type="ORF">BEI61_05449</name>
</gene>
<keyword evidence="2 5" id="KW-0812">Transmembrane</keyword>
<evidence type="ECO:0000256" key="1">
    <source>
        <dbReference type="ARBA" id="ARBA00004141"/>
    </source>
</evidence>
<dbReference type="GO" id="GO:0016020">
    <property type="term" value="C:membrane"/>
    <property type="evidence" value="ECO:0007669"/>
    <property type="project" value="UniProtKB-SubCell"/>
</dbReference>
<comment type="caution">
    <text evidence="6">The sequence shown here is derived from an EMBL/GenBank/DDBJ whole genome shotgun (WGS) entry which is preliminary data.</text>
</comment>
<evidence type="ECO:0000256" key="4">
    <source>
        <dbReference type="ARBA" id="ARBA00023136"/>
    </source>
</evidence>
<dbReference type="AlphaFoldDB" id="A0A1E3A0L8"/>
<dbReference type="Pfam" id="PF02674">
    <property type="entry name" value="Colicin_V"/>
    <property type="match status" value="1"/>
</dbReference>
<dbReference type="EMBL" id="MCGH01000004">
    <property type="protein sequence ID" value="ODM02288.1"/>
    <property type="molecule type" value="Genomic_DNA"/>
</dbReference>
<evidence type="ECO:0000313" key="6">
    <source>
        <dbReference type="EMBL" id="ODM02288.1"/>
    </source>
</evidence>
<accession>A0A1E3A0L8</accession>
<evidence type="ECO:0000256" key="3">
    <source>
        <dbReference type="ARBA" id="ARBA00022989"/>
    </source>
</evidence>
<feature type="transmembrane region" description="Helical" evidence="5">
    <location>
        <begin position="32"/>
        <end position="52"/>
    </location>
</feature>
<evidence type="ECO:0000256" key="2">
    <source>
        <dbReference type="ARBA" id="ARBA00022692"/>
    </source>
</evidence>
<protein>
    <submittedName>
        <fullName evidence="6">Colicin V production protein</fullName>
    </submittedName>
</protein>
<keyword evidence="3 5" id="KW-1133">Transmembrane helix</keyword>
<reference evidence="6 7" key="1">
    <citation type="submission" date="2016-07" db="EMBL/GenBank/DDBJ databases">
        <title>Characterization of isolates of Eisenbergiella tayi derived from blood cultures, using whole genome sequencing.</title>
        <authorList>
            <person name="Burdz T."/>
            <person name="Wiebe D."/>
            <person name="Huynh C."/>
            <person name="Bernard K."/>
        </authorList>
    </citation>
    <scope>NUCLEOTIDE SEQUENCE [LARGE SCALE GENOMIC DNA]</scope>
    <source>
        <strain evidence="6 7">NML 110608</strain>
    </source>
</reference>